<organism evidence="1">
    <name type="scientific">Rhizophora mucronata</name>
    <name type="common">Asiatic mangrove</name>
    <dbReference type="NCBI Taxonomy" id="61149"/>
    <lineage>
        <taxon>Eukaryota</taxon>
        <taxon>Viridiplantae</taxon>
        <taxon>Streptophyta</taxon>
        <taxon>Embryophyta</taxon>
        <taxon>Tracheophyta</taxon>
        <taxon>Spermatophyta</taxon>
        <taxon>Magnoliopsida</taxon>
        <taxon>eudicotyledons</taxon>
        <taxon>Gunneridae</taxon>
        <taxon>Pentapetalae</taxon>
        <taxon>rosids</taxon>
        <taxon>fabids</taxon>
        <taxon>Malpighiales</taxon>
        <taxon>Rhizophoraceae</taxon>
        <taxon>Rhizophora</taxon>
    </lineage>
</organism>
<sequence>MFHFLTAHVFLIVRFPLSQVTCE</sequence>
<dbReference type="EMBL" id="GGEC01028946">
    <property type="protein sequence ID" value="MBX09430.1"/>
    <property type="molecule type" value="Transcribed_RNA"/>
</dbReference>
<reference evidence="1" key="1">
    <citation type="submission" date="2018-02" db="EMBL/GenBank/DDBJ databases">
        <title>Rhizophora mucronata_Transcriptome.</title>
        <authorList>
            <person name="Meera S.P."/>
            <person name="Sreeshan A."/>
            <person name="Augustine A."/>
        </authorList>
    </citation>
    <scope>NUCLEOTIDE SEQUENCE</scope>
    <source>
        <tissue evidence="1">Leaf</tissue>
    </source>
</reference>
<name>A0A2P2KUM4_RHIMU</name>
<protein>
    <submittedName>
        <fullName evidence="1">Uncharacterized protein</fullName>
    </submittedName>
</protein>
<proteinExistence type="predicted"/>
<accession>A0A2P2KUM4</accession>
<dbReference type="AlphaFoldDB" id="A0A2P2KUM4"/>
<evidence type="ECO:0000313" key="1">
    <source>
        <dbReference type="EMBL" id="MBX09430.1"/>
    </source>
</evidence>